<dbReference type="Gene3D" id="3.90.70.10">
    <property type="entry name" value="Cysteine proteinases"/>
    <property type="match status" value="1"/>
</dbReference>
<dbReference type="InterPro" id="IPR013128">
    <property type="entry name" value="Peptidase_C1A"/>
</dbReference>
<proteinExistence type="inferred from homology"/>
<keyword evidence="5" id="KW-1185">Reference proteome</keyword>
<dbReference type="RefSeq" id="WP_206294524.1">
    <property type="nucleotide sequence ID" value="NZ_CP063458.1"/>
</dbReference>
<evidence type="ECO:0000256" key="1">
    <source>
        <dbReference type="ARBA" id="ARBA00008455"/>
    </source>
</evidence>
<evidence type="ECO:0000313" key="5">
    <source>
        <dbReference type="Proteomes" id="UP000593765"/>
    </source>
</evidence>
<dbReference type="AlphaFoldDB" id="A0A7M2X0U1"/>
<dbReference type="GO" id="GO:0006508">
    <property type="term" value="P:proteolysis"/>
    <property type="evidence" value="ECO:0007669"/>
    <property type="project" value="InterPro"/>
</dbReference>
<organism evidence="4 5">
    <name type="scientific">Humisphaera borealis</name>
    <dbReference type="NCBI Taxonomy" id="2807512"/>
    <lineage>
        <taxon>Bacteria</taxon>
        <taxon>Pseudomonadati</taxon>
        <taxon>Planctomycetota</taxon>
        <taxon>Phycisphaerae</taxon>
        <taxon>Tepidisphaerales</taxon>
        <taxon>Tepidisphaeraceae</taxon>
        <taxon>Humisphaera</taxon>
    </lineage>
</organism>
<dbReference type="GO" id="GO:0008234">
    <property type="term" value="F:cysteine-type peptidase activity"/>
    <property type="evidence" value="ECO:0007669"/>
    <property type="project" value="InterPro"/>
</dbReference>
<sequence length="392" mass="43540">MHRTRFARLTALVVLILATHTAVAKPPDEADLRPLFYPVRNQLFRGSCAVFSSIAAMEFYAGVPRLSEAYVYSLIKQNTLDIEGANFLEMKKFLDANPLVSAEVFPYEFVGVFGFNPNNADEVRVAQAFNRVKGEQAKLLRDRAIFQAADIKVFTASQMSFDWLKEQIASGVPVVLGMGLNSEQWKYAPRGRVDSAIGPNAQGIKNIWADNGNHAVLAVGYTKDGYVIIRNSWGIEWGEQGYGYLHWDHYVKHKLKSGMTIGGVKTVPTMDIADRPDFDIRAQGKKLDDGTFSANLSFVLKSKHMPEGGIRKVTYWVYAPDVDVNGDPRTFPPPLARLVGTDALNGFRVQVTDLKVHSLKVIVEIEHLRGGMTTGSRPIPEIIAWSATPILK</sequence>
<name>A0A7M2X0U1_9BACT</name>
<reference evidence="4 5" key="1">
    <citation type="submission" date="2020-10" db="EMBL/GenBank/DDBJ databases">
        <title>Wide distribution of Phycisphaera-like planctomycetes from WD2101 soil group in peatlands and genome analysis of the first cultivated representative.</title>
        <authorList>
            <person name="Dedysh S.N."/>
            <person name="Beletsky A.V."/>
            <person name="Ivanova A."/>
            <person name="Kulichevskaya I.S."/>
            <person name="Suzina N.E."/>
            <person name="Philippov D.A."/>
            <person name="Rakitin A.L."/>
            <person name="Mardanov A.V."/>
            <person name="Ravin N.V."/>
        </authorList>
    </citation>
    <scope>NUCLEOTIDE SEQUENCE [LARGE SCALE GENOMIC DNA]</scope>
    <source>
        <strain evidence="4 5">M1803</strain>
    </source>
</reference>
<dbReference type="PANTHER" id="PTHR12411">
    <property type="entry name" value="CYSTEINE PROTEASE FAMILY C1-RELATED"/>
    <property type="match status" value="1"/>
</dbReference>
<protein>
    <submittedName>
        <fullName evidence="4">C1 family peptidase</fullName>
    </submittedName>
</protein>
<dbReference type="SMART" id="SM00645">
    <property type="entry name" value="Pept_C1"/>
    <property type="match status" value="1"/>
</dbReference>
<dbReference type="SUPFAM" id="SSF54001">
    <property type="entry name" value="Cysteine proteinases"/>
    <property type="match status" value="1"/>
</dbReference>
<feature type="signal peptide" evidence="2">
    <location>
        <begin position="1"/>
        <end position="24"/>
    </location>
</feature>
<dbReference type="InterPro" id="IPR000668">
    <property type="entry name" value="Peptidase_C1A_C"/>
</dbReference>
<dbReference type="Proteomes" id="UP000593765">
    <property type="component" value="Chromosome"/>
</dbReference>
<evidence type="ECO:0000313" key="4">
    <source>
        <dbReference type="EMBL" id="QOV91305.1"/>
    </source>
</evidence>
<evidence type="ECO:0000259" key="3">
    <source>
        <dbReference type="SMART" id="SM00645"/>
    </source>
</evidence>
<dbReference type="KEGG" id="hbs:IPV69_08095"/>
<evidence type="ECO:0000256" key="2">
    <source>
        <dbReference type="SAM" id="SignalP"/>
    </source>
</evidence>
<keyword evidence="2" id="KW-0732">Signal</keyword>
<dbReference type="CDD" id="cd02619">
    <property type="entry name" value="Peptidase_C1"/>
    <property type="match status" value="1"/>
</dbReference>
<feature type="domain" description="Peptidase C1A papain C-terminal" evidence="3">
    <location>
        <begin position="26"/>
        <end position="264"/>
    </location>
</feature>
<feature type="chain" id="PRO_5034698402" evidence="2">
    <location>
        <begin position="25"/>
        <end position="392"/>
    </location>
</feature>
<accession>A0A7M2X0U1</accession>
<gene>
    <name evidence="4" type="ORF">IPV69_08095</name>
</gene>
<dbReference type="Pfam" id="PF00112">
    <property type="entry name" value="Peptidase_C1"/>
    <property type="match status" value="1"/>
</dbReference>
<comment type="similarity">
    <text evidence="1">Belongs to the peptidase C1 family.</text>
</comment>
<dbReference type="EMBL" id="CP063458">
    <property type="protein sequence ID" value="QOV91305.1"/>
    <property type="molecule type" value="Genomic_DNA"/>
</dbReference>
<dbReference type="InterPro" id="IPR038765">
    <property type="entry name" value="Papain-like_cys_pep_sf"/>
</dbReference>